<dbReference type="EMBL" id="RBIQ01000007">
    <property type="protein sequence ID" value="RKR14045.1"/>
    <property type="molecule type" value="Genomic_DNA"/>
</dbReference>
<evidence type="ECO:0000259" key="2">
    <source>
        <dbReference type="PROSITE" id="PS50110"/>
    </source>
</evidence>
<reference evidence="3 4" key="1">
    <citation type="submission" date="2018-10" db="EMBL/GenBank/DDBJ databases">
        <title>Genomic Encyclopedia of Archaeal and Bacterial Type Strains, Phase II (KMG-II): from individual species to whole genera.</title>
        <authorList>
            <person name="Goeker M."/>
        </authorList>
    </citation>
    <scope>NUCLEOTIDE SEQUENCE [LARGE SCALE GENOMIC DNA]</scope>
    <source>
        <strain evidence="3 4">DSM 25230</strain>
    </source>
</reference>
<dbReference type="SUPFAM" id="SSF52172">
    <property type="entry name" value="CheY-like"/>
    <property type="match status" value="1"/>
</dbReference>
<evidence type="ECO:0000313" key="3">
    <source>
        <dbReference type="EMBL" id="RKR14045.1"/>
    </source>
</evidence>
<dbReference type="Gene3D" id="3.40.50.2300">
    <property type="match status" value="1"/>
</dbReference>
<dbReference type="InterPro" id="IPR011006">
    <property type="entry name" value="CheY-like_superfamily"/>
</dbReference>
<dbReference type="PANTHER" id="PTHR44520:SF2">
    <property type="entry name" value="RESPONSE REGULATOR RCP1"/>
    <property type="match status" value="1"/>
</dbReference>
<dbReference type="InterPro" id="IPR001789">
    <property type="entry name" value="Sig_transdc_resp-reg_receiver"/>
</dbReference>
<keyword evidence="4" id="KW-1185">Reference proteome</keyword>
<feature type="domain" description="Response regulatory" evidence="2">
    <location>
        <begin position="6"/>
        <end position="133"/>
    </location>
</feature>
<dbReference type="RefSeq" id="WP_121062921.1">
    <property type="nucleotide sequence ID" value="NZ_RBIQ01000007.1"/>
</dbReference>
<organism evidence="3 4">
    <name type="scientific">Maribacter vaceletii</name>
    <dbReference type="NCBI Taxonomy" id="1206816"/>
    <lineage>
        <taxon>Bacteria</taxon>
        <taxon>Pseudomonadati</taxon>
        <taxon>Bacteroidota</taxon>
        <taxon>Flavobacteriia</taxon>
        <taxon>Flavobacteriales</taxon>
        <taxon>Flavobacteriaceae</taxon>
        <taxon>Maribacter</taxon>
    </lineage>
</organism>
<dbReference type="AlphaFoldDB" id="A0A495EAX9"/>
<accession>A0A495EAX9</accession>
<proteinExistence type="predicted"/>
<dbReference type="Pfam" id="PF00072">
    <property type="entry name" value="Response_reg"/>
    <property type="match status" value="1"/>
</dbReference>
<sequence>MKNKLNVCIVDDDEIYQYTMSLNLKSLDSVGEIKVFNDGLEATNFMLDKLHNQEELPDIIFLDINMPVMDGFQFMEEYEKIKSKLTKNIIIYMISSSVDPVDIEKATQIEDISDYLTKPIRQQQLMDILEKLD</sequence>
<name>A0A495EAX9_9FLAO</name>
<dbReference type="InterPro" id="IPR052893">
    <property type="entry name" value="TCS_response_regulator"/>
</dbReference>
<dbReference type="OrthoDB" id="673128at2"/>
<feature type="modified residue" description="4-aspartylphosphate" evidence="1">
    <location>
        <position position="63"/>
    </location>
</feature>
<dbReference type="PROSITE" id="PS50110">
    <property type="entry name" value="RESPONSE_REGULATORY"/>
    <property type="match status" value="1"/>
</dbReference>
<dbReference type="PANTHER" id="PTHR44520">
    <property type="entry name" value="RESPONSE REGULATOR RCP1-RELATED"/>
    <property type="match status" value="1"/>
</dbReference>
<comment type="caution">
    <text evidence="3">The sequence shown here is derived from an EMBL/GenBank/DDBJ whole genome shotgun (WGS) entry which is preliminary data.</text>
</comment>
<keyword evidence="1" id="KW-0597">Phosphoprotein</keyword>
<dbReference type="GO" id="GO:0000160">
    <property type="term" value="P:phosphorelay signal transduction system"/>
    <property type="evidence" value="ECO:0007669"/>
    <property type="project" value="InterPro"/>
</dbReference>
<protein>
    <submittedName>
        <fullName evidence="3">Response regulator receiver domain-containing protein</fullName>
    </submittedName>
</protein>
<gene>
    <name evidence="3" type="ORF">CLV91_0114</name>
</gene>
<evidence type="ECO:0000313" key="4">
    <source>
        <dbReference type="Proteomes" id="UP000269412"/>
    </source>
</evidence>
<dbReference type="SMART" id="SM00448">
    <property type="entry name" value="REC"/>
    <property type="match status" value="1"/>
</dbReference>
<evidence type="ECO:0000256" key="1">
    <source>
        <dbReference type="PROSITE-ProRule" id="PRU00169"/>
    </source>
</evidence>
<dbReference type="Proteomes" id="UP000269412">
    <property type="component" value="Unassembled WGS sequence"/>
</dbReference>